<gene>
    <name evidence="8" type="ORF">ACFQS8_04860</name>
</gene>
<keyword evidence="7" id="KW-0813">Transport</keyword>
<comment type="subcellular location">
    <subcellularLocation>
        <location evidence="1">Cell membrane</location>
        <topology evidence="1">Single-pass membrane protein</topology>
    </subcellularLocation>
    <subcellularLocation>
        <location evidence="7">Cell membrane</location>
        <topology evidence="7">Single-pass type II membrane protein</topology>
    </subcellularLocation>
</comment>
<keyword evidence="5" id="KW-1133">Transmembrane helix</keyword>
<dbReference type="PANTHER" id="PTHR30558:SF13">
    <property type="entry name" value="BIOPOLYMER TRANSPORT PROTEIN EXBD2"/>
    <property type="match status" value="1"/>
</dbReference>
<dbReference type="PANTHER" id="PTHR30558">
    <property type="entry name" value="EXBD MEMBRANE COMPONENT OF PMF-DRIVEN MACROMOLECULE IMPORT SYSTEM"/>
    <property type="match status" value="1"/>
</dbReference>
<proteinExistence type="inferred from homology"/>
<evidence type="ECO:0000256" key="7">
    <source>
        <dbReference type="RuleBase" id="RU003879"/>
    </source>
</evidence>
<keyword evidence="4 7" id="KW-0812">Transmembrane</keyword>
<evidence type="ECO:0000256" key="3">
    <source>
        <dbReference type="ARBA" id="ARBA00022475"/>
    </source>
</evidence>
<comment type="similarity">
    <text evidence="2 7">Belongs to the ExbD/TolR family.</text>
</comment>
<keyword evidence="3" id="KW-1003">Cell membrane</keyword>
<evidence type="ECO:0000256" key="4">
    <source>
        <dbReference type="ARBA" id="ARBA00022692"/>
    </source>
</evidence>
<dbReference type="RefSeq" id="WP_382166139.1">
    <property type="nucleotide sequence ID" value="NZ_JBHTBR010000002.1"/>
</dbReference>
<sequence length="134" mass="15021">MRRRKKVMDEAEVDMTPMLDVVFILLIFFIVTSTFLSEQGMDLTPPPPSPPQENQPLQKAVNIYVDGSNFIQVDGRITDISAVRANIERRKAEFPDISVVVQVHPDAKNLYALKVVDEARLANIENVALVGSEQ</sequence>
<evidence type="ECO:0000256" key="1">
    <source>
        <dbReference type="ARBA" id="ARBA00004162"/>
    </source>
</evidence>
<reference evidence="9" key="1">
    <citation type="journal article" date="2019" name="Int. J. Syst. Evol. Microbiol.">
        <title>The Global Catalogue of Microorganisms (GCM) 10K type strain sequencing project: providing services to taxonomists for standard genome sequencing and annotation.</title>
        <authorList>
            <consortium name="The Broad Institute Genomics Platform"/>
            <consortium name="The Broad Institute Genome Sequencing Center for Infectious Disease"/>
            <person name="Wu L."/>
            <person name="Ma J."/>
        </authorList>
    </citation>
    <scope>NUCLEOTIDE SEQUENCE [LARGE SCALE GENOMIC DNA]</scope>
    <source>
        <strain evidence="9">CCUG 51308</strain>
    </source>
</reference>
<accession>A0ABW2IIH8</accession>
<protein>
    <submittedName>
        <fullName evidence="8">ExbD/TolR family protein</fullName>
    </submittedName>
</protein>
<evidence type="ECO:0000256" key="2">
    <source>
        <dbReference type="ARBA" id="ARBA00005811"/>
    </source>
</evidence>
<evidence type="ECO:0000313" key="8">
    <source>
        <dbReference type="EMBL" id="MFC7290935.1"/>
    </source>
</evidence>
<name>A0ABW2IIH8_9PROT</name>
<evidence type="ECO:0000256" key="6">
    <source>
        <dbReference type="ARBA" id="ARBA00023136"/>
    </source>
</evidence>
<keyword evidence="6" id="KW-0472">Membrane</keyword>
<organism evidence="8 9">
    <name type="scientific">Hirschia litorea</name>
    <dbReference type="NCBI Taxonomy" id="1199156"/>
    <lineage>
        <taxon>Bacteria</taxon>
        <taxon>Pseudomonadati</taxon>
        <taxon>Pseudomonadota</taxon>
        <taxon>Alphaproteobacteria</taxon>
        <taxon>Hyphomonadales</taxon>
        <taxon>Hyphomonadaceae</taxon>
        <taxon>Hirschia</taxon>
    </lineage>
</organism>
<dbReference type="InterPro" id="IPR003400">
    <property type="entry name" value="ExbD"/>
</dbReference>
<keyword evidence="7" id="KW-0653">Protein transport</keyword>
<dbReference type="EMBL" id="JBHTBR010000002">
    <property type="protein sequence ID" value="MFC7290935.1"/>
    <property type="molecule type" value="Genomic_DNA"/>
</dbReference>
<comment type="caution">
    <text evidence="8">The sequence shown here is derived from an EMBL/GenBank/DDBJ whole genome shotgun (WGS) entry which is preliminary data.</text>
</comment>
<evidence type="ECO:0000256" key="5">
    <source>
        <dbReference type="ARBA" id="ARBA00022989"/>
    </source>
</evidence>
<dbReference type="Proteomes" id="UP001596492">
    <property type="component" value="Unassembled WGS sequence"/>
</dbReference>
<dbReference type="Pfam" id="PF02472">
    <property type="entry name" value="ExbD"/>
    <property type="match status" value="1"/>
</dbReference>
<evidence type="ECO:0000313" key="9">
    <source>
        <dbReference type="Proteomes" id="UP001596492"/>
    </source>
</evidence>
<keyword evidence="9" id="KW-1185">Reference proteome</keyword>